<feature type="transmembrane region" description="Helical" evidence="2">
    <location>
        <begin position="410"/>
        <end position="431"/>
    </location>
</feature>
<proteinExistence type="predicted"/>
<dbReference type="RefSeq" id="WP_129003820.1">
    <property type="nucleotide sequence ID" value="NZ_SDHZ01000002.1"/>
</dbReference>
<feature type="transmembrane region" description="Helical" evidence="2">
    <location>
        <begin position="386"/>
        <end position="404"/>
    </location>
</feature>
<name>A0A4Q1D3H6_9BACT</name>
<dbReference type="AlphaFoldDB" id="A0A4Q1D3H6"/>
<dbReference type="Pfam" id="PF09972">
    <property type="entry name" value="DUF2207"/>
    <property type="match status" value="1"/>
</dbReference>
<feature type="signal peptide" evidence="3">
    <location>
        <begin position="1"/>
        <end position="18"/>
    </location>
</feature>
<protein>
    <submittedName>
        <fullName evidence="6">DUF2207 domain-containing protein</fullName>
    </submittedName>
</protein>
<feature type="transmembrane region" description="Helical" evidence="2">
    <location>
        <begin position="229"/>
        <end position="249"/>
    </location>
</feature>
<dbReference type="EMBL" id="SDHZ01000002">
    <property type="protein sequence ID" value="RXK82970.1"/>
    <property type="molecule type" value="Genomic_DNA"/>
</dbReference>
<keyword evidence="2" id="KW-0472">Membrane</keyword>
<feature type="transmembrane region" description="Helical" evidence="2">
    <location>
        <begin position="467"/>
        <end position="492"/>
    </location>
</feature>
<feature type="chain" id="PRO_5020314314" evidence="3">
    <location>
        <begin position="19"/>
        <end position="638"/>
    </location>
</feature>
<gene>
    <name evidence="6" type="ORF">ESB13_12650</name>
</gene>
<evidence type="ECO:0000313" key="6">
    <source>
        <dbReference type="EMBL" id="RXK82970.1"/>
    </source>
</evidence>
<keyword evidence="7" id="KW-1185">Reference proteome</keyword>
<dbReference type="InterPro" id="IPR018702">
    <property type="entry name" value="DUF2207"/>
</dbReference>
<organism evidence="6 7">
    <name type="scientific">Filimonas effusa</name>
    <dbReference type="NCBI Taxonomy" id="2508721"/>
    <lineage>
        <taxon>Bacteria</taxon>
        <taxon>Pseudomonadati</taxon>
        <taxon>Bacteroidota</taxon>
        <taxon>Chitinophagia</taxon>
        <taxon>Chitinophagales</taxon>
        <taxon>Chitinophagaceae</taxon>
        <taxon>Filimonas</taxon>
    </lineage>
</organism>
<feature type="transmembrane region" description="Helical" evidence="2">
    <location>
        <begin position="438"/>
        <end position="461"/>
    </location>
</feature>
<dbReference type="OrthoDB" id="9767603at2"/>
<feature type="domain" description="DUF2207" evidence="4">
    <location>
        <begin position="23"/>
        <end position="211"/>
    </location>
</feature>
<keyword evidence="2" id="KW-0812">Transmembrane</keyword>
<evidence type="ECO:0000256" key="2">
    <source>
        <dbReference type="SAM" id="Phobius"/>
    </source>
</evidence>
<comment type="caution">
    <text evidence="6">The sequence shown here is derived from an EMBL/GenBank/DDBJ whole genome shotgun (WGS) entry which is preliminary data.</text>
</comment>
<feature type="domain" description="Predicted membrane protein YciQ-like C-terminal" evidence="5">
    <location>
        <begin position="269"/>
        <end position="434"/>
    </location>
</feature>
<evidence type="ECO:0000259" key="5">
    <source>
        <dbReference type="Pfam" id="PF20990"/>
    </source>
</evidence>
<evidence type="ECO:0000256" key="3">
    <source>
        <dbReference type="SAM" id="SignalP"/>
    </source>
</evidence>
<evidence type="ECO:0000256" key="1">
    <source>
        <dbReference type="SAM" id="MobiDB-lite"/>
    </source>
</evidence>
<reference evidence="6 7" key="1">
    <citation type="submission" date="2019-01" db="EMBL/GenBank/DDBJ databases">
        <title>Filimonas sp. strain TTM-71.</title>
        <authorList>
            <person name="Chen W.-M."/>
        </authorList>
    </citation>
    <scope>NUCLEOTIDE SEQUENCE [LARGE SCALE GENOMIC DNA]</scope>
    <source>
        <strain evidence="6 7">TTM-71</strain>
    </source>
</reference>
<sequence>MKKYCFLLLLLICQLAAAQLPERILSFRSDIIVDTSGLVKVTETIKVVADGDKIKRGIFRTLPYFRKDRFGRKQRVDVKVTDVQRDGEQEPYHVADKNGSLIIYIGNANMFLESGTYTYRISYESRGHVGFFKEYDELYWNVTGNAWEFPIDTVEAVMHLPAGAPVKQMSCYTGVRGSAARDCNAKADAGGNAVFKAFGLGVFEGLTIAAGWQPGLIQRPPPLGFWPQIWYFKDFLLALAGVVFLYSFYYKRWRKYGRDAPDQVVVPSFKPPRDWSPAKIRYAYKRKIDSKLFSVTIIHMAVKKLLFVRQTRAKNAVFTLEKRAGDIQVLSEEERETYKRLFLQNTTLTVSNTNYRRFSDARSQLEKELKAELAIKDYYQSNSRQLWHASWCTVLVLLGFLFIVEEVSVSIGLTLGLVFWVGSVGAFVMGVKFFREKAFVSGLLLLFFSLPFLGATSWMLVMGISSFSLLSLVFSLMIITGFVLFIILIPAYTPEGSVLRAELKGFRLYLSTAEERRLNMLMPPELTPELFERLLPYAIALDLENKWAKKFEGVLKQTEYRPGWYAGEAFAYGALAGAMSKRLDTSLQRAQVGAVSSGSRSGSSSGSSGSSGSSSWSSGSGGGGSSGGGGGGGGGGGW</sequence>
<feature type="domain" description="Predicted membrane protein YciQ-like C-terminal" evidence="5">
    <location>
        <begin position="442"/>
        <end position="551"/>
    </location>
</feature>
<evidence type="ECO:0000259" key="4">
    <source>
        <dbReference type="Pfam" id="PF09972"/>
    </source>
</evidence>
<feature type="region of interest" description="Disordered" evidence="1">
    <location>
        <begin position="594"/>
        <end position="638"/>
    </location>
</feature>
<dbReference type="Proteomes" id="UP000290545">
    <property type="component" value="Unassembled WGS sequence"/>
</dbReference>
<dbReference type="InterPro" id="IPR048389">
    <property type="entry name" value="YciQ-like_C"/>
</dbReference>
<feature type="compositionally biased region" description="Low complexity" evidence="1">
    <location>
        <begin position="596"/>
        <end position="618"/>
    </location>
</feature>
<feature type="compositionally biased region" description="Gly residues" evidence="1">
    <location>
        <begin position="619"/>
        <end position="638"/>
    </location>
</feature>
<keyword evidence="3" id="KW-0732">Signal</keyword>
<dbReference type="Pfam" id="PF20990">
    <property type="entry name" value="DUF2207_C"/>
    <property type="match status" value="2"/>
</dbReference>
<accession>A0A4Q1D3H6</accession>
<keyword evidence="2" id="KW-1133">Transmembrane helix</keyword>
<evidence type="ECO:0000313" key="7">
    <source>
        <dbReference type="Proteomes" id="UP000290545"/>
    </source>
</evidence>